<sequence>MYDKQEWKDEIPDLSRPILDGTGKQKLDPQTGRPLWELVQEGTRITSSRLNHMENGIHSAHEVIDTDKHQNITLQPGIQLVDVPDAAPFRMGEIRGQTRLNILGRAGRCDDIDLWSSWQASKGSGSSFKGMSVTVYDGHDDGAAFIGVNNVQEGRYYLVVGNAEHDVSAKGARLGATFYAGDKVVDNTAVSNMSTGEYVRQPIHLAFSIPKGVNSLTVNLGVVANEEGARGFFDSIRLHEITFEEYMKLVGMKSDEVAKLYPYYDSMTNVKNPYAIATSGNLLPPLYNGVSSGVKVSFISEYEMSITTTKELQWYSLASLQVLPNTDYTLSVDHDGRISVYGVTAKEALVPNTTEGKTVTFNTKGNSLIDVNFSNAEGVEGTFTFQNPILTPTTTPQPFTPQSRSMWAAECQLAANPVDGTNADVLYVGDDGLPYVLEKWAKVTLDGSLNWSMGEATFSGGKQVKVAGMATGAVSGSGHAVKFDGKYIPGGSTGIAPDLQAVSVNGNFYISVSNKDSGWGDSYTPTADEIKAYFNGWKMYHVESGDYKSVYNGSGTKRFVSLVDWSTLSQTGVTPRELAVGFITYRLQYLKAKPTVEPVTNYETGLTFSKGWNMVEVGSGIVIREKAKFALNTANTHYCANTAEGSGDTPTPFRYRAEEILGIFKNQKAYIQWEKNIYAPNGKYRATIIKEYYDPTAVYHVTYMMLDPTLAAPISGSIATNLRGAVTDVVQWASDAERRLSVVETQKAEKDNAPQWIKATLINGAVSYSPEFTPHYCKDSFGVVRFKGAIKSIAALTVFLKLPSTFRPGYISNIPSDSWNNNGTRGNCSFNVNPDGDCVLTGITSDSGVSLDGISFLAEH</sequence>
<reference evidence="1 2" key="1">
    <citation type="submission" date="2020-05" db="EMBL/GenBank/DDBJ databases">
        <title>Whole genome sequencing and identification of novel metabolites from Paenibacillus alvei strain JR949.</title>
        <authorList>
            <person name="Rajendhran J."/>
            <person name="Sree Pranav P."/>
            <person name="Mahalakshmi B."/>
            <person name="Karthikeyan R."/>
        </authorList>
    </citation>
    <scope>NUCLEOTIDE SEQUENCE [LARGE SCALE GENOMIC DNA]</scope>
    <source>
        <strain evidence="1 2">JR949</strain>
    </source>
</reference>
<name>A0AAP7A0P5_PAEAL</name>
<dbReference type="Proteomes" id="UP000552038">
    <property type="component" value="Unassembled WGS sequence"/>
</dbReference>
<gene>
    <name evidence="1" type="ORF">HMI46_22005</name>
</gene>
<dbReference type="RefSeq" id="WP_171418832.1">
    <property type="nucleotide sequence ID" value="NZ_JABFOR010000038.1"/>
</dbReference>
<proteinExistence type="predicted"/>
<protein>
    <submittedName>
        <fullName evidence="1">Uncharacterized protein</fullName>
    </submittedName>
</protein>
<comment type="caution">
    <text evidence="1">The sequence shown here is derived from an EMBL/GenBank/DDBJ whole genome shotgun (WGS) entry which is preliminary data.</text>
</comment>
<evidence type="ECO:0000313" key="2">
    <source>
        <dbReference type="Proteomes" id="UP000552038"/>
    </source>
</evidence>
<evidence type="ECO:0000313" key="1">
    <source>
        <dbReference type="EMBL" id="NOJ73211.1"/>
    </source>
</evidence>
<dbReference type="EMBL" id="JABFOR010000038">
    <property type="protein sequence ID" value="NOJ73211.1"/>
    <property type="molecule type" value="Genomic_DNA"/>
</dbReference>
<dbReference type="AlphaFoldDB" id="A0AAP7A0P5"/>
<organism evidence="1 2">
    <name type="scientific">Paenibacillus alvei</name>
    <name type="common">Bacillus alvei</name>
    <dbReference type="NCBI Taxonomy" id="44250"/>
    <lineage>
        <taxon>Bacteria</taxon>
        <taxon>Bacillati</taxon>
        <taxon>Bacillota</taxon>
        <taxon>Bacilli</taxon>
        <taxon>Bacillales</taxon>
        <taxon>Paenibacillaceae</taxon>
        <taxon>Paenibacillus</taxon>
    </lineage>
</organism>
<accession>A0AAP7A0P5</accession>